<dbReference type="CDD" id="cd00009">
    <property type="entry name" value="AAA"/>
    <property type="match status" value="1"/>
</dbReference>
<dbReference type="Gene3D" id="1.10.8.60">
    <property type="match status" value="1"/>
</dbReference>
<evidence type="ECO:0000256" key="5">
    <source>
        <dbReference type="ARBA" id="ARBA00023163"/>
    </source>
</evidence>
<dbReference type="InterPro" id="IPR009057">
    <property type="entry name" value="Homeodomain-like_sf"/>
</dbReference>
<dbReference type="InterPro" id="IPR025944">
    <property type="entry name" value="Sigma_54_int_dom_CS"/>
</dbReference>
<evidence type="ECO:0000256" key="1">
    <source>
        <dbReference type="ARBA" id="ARBA00022741"/>
    </source>
</evidence>
<dbReference type="SMART" id="SM00382">
    <property type="entry name" value="AAA"/>
    <property type="match status" value="1"/>
</dbReference>
<dbReference type="Proteomes" id="UP000264883">
    <property type="component" value="Chromosome"/>
</dbReference>
<dbReference type="FunFam" id="3.40.50.300:FF:000006">
    <property type="entry name" value="DNA-binding transcriptional regulator NtrC"/>
    <property type="match status" value="1"/>
</dbReference>
<dbReference type="GO" id="GO:0006355">
    <property type="term" value="P:regulation of DNA-templated transcription"/>
    <property type="evidence" value="ECO:0007669"/>
    <property type="project" value="InterPro"/>
</dbReference>
<evidence type="ECO:0000313" key="8">
    <source>
        <dbReference type="Proteomes" id="UP000264883"/>
    </source>
</evidence>
<name>A0A343JCX6_9CLOT</name>
<dbReference type="SUPFAM" id="SSF52540">
    <property type="entry name" value="P-loop containing nucleoside triphosphate hydrolases"/>
    <property type="match status" value="1"/>
</dbReference>
<evidence type="ECO:0000256" key="4">
    <source>
        <dbReference type="ARBA" id="ARBA00023125"/>
    </source>
</evidence>
<dbReference type="PROSITE" id="PS00688">
    <property type="entry name" value="SIGMA54_INTERACT_3"/>
    <property type="match status" value="1"/>
</dbReference>
<dbReference type="InterPro" id="IPR002197">
    <property type="entry name" value="HTH_Fis"/>
</dbReference>
<dbReference type="SUPFAM" id="SSF46689">
    <property type="entry name" value="Homeodomain-like"/>
    <property type="match status" value="1"/>
</dbReference>
<dbReference type="InterPro" id="IPR002078">
    <property type="entry name" value="Sigma_54_int"/>
</dbReference>
<dbReference type="PANTHER" id="PTHR32071:SF57">
    <property type="entry name" value="C4-DICARBOXYLATE TRANSPORT TRANSCRIPTIONAL REGULATORY PROTEIN DCTD"/>
    <property type="match status" value="1"/>
</dbReference>
<proteinExistence type="predicted"/>
<dbReference type="AlphaFoldDB" id="A0A343JCX6"/>
<dbReference type="Pfam" id="PF25601">
    <property type="entry name" value="AAA_lid_14"/>
    <property type="match status" value="1"/>
</dbReference>
<feature type="domain" description="Sigma-54 factor interaction" evidence="6">
    <location>
        <begin position="9"/>
        <end position="239"/>
    </location>
</feature>
<gene>
    <name evidence="7" type="ORF">BEN51_07810</name>
</gene>
<dbReference type="PRINTS" id="PR01590">
    <property type="entry name" value="HTHFIS"/>
</dbReference>
<dbReference type="EMBL" id="CP016786">
    <property type="protein sequence ID" value="ASW43384.1"/>
    <property type="molecule type" value="Genomic_DNA"/>
</dbReference>
<dbReference type="InterPro" id="IPR025662">
    <property type="entry name" value="Sigma_54_int_dom_ATP-bd_1"/>
</dbReference>
<reference evidence="7 8" key="1">
    <citation type="submission" date="2016-08" db="EMBL/GenBank/DDBJ databases">
        <title>Complete Genome Sequence Of The Indigo Reducing Clostridium isatidis DSM15098.</title>
        <authorList>
            <person name="Little G.T."/>
            <person name="Minton N.P."/>
        </authorList>
    </citation>
    <scope>NUCLEOTIDE SEQUENCE [LARGE SCALE GENOMIC DNA]</scope>
    <source>
        <strain evidence="7 8">DSM 15098</strain>
    </source>
</reference>
<dbReference type="PROSITE" id="PS50045">
    <property type="entry name" value="SIGMA54_INTERACT_4"/>
    <property type="match status" value="1"/>
</dbReference>
<dbReference type="Gene3D" id="1.10.10.60">
    <property type="entry name" value="Homeodomain-like"/>
    <property type="match status" value="1"/>
</dbReference>
<sequence length="325" mass="37519">MEGYNFENIICKSEEMKSIINNCKKVANSPSTILIEGESGTGKEVLAKAIHNYSNRKNNNFVAINCGAIPKNLIESELFGYEEGAFTGSRKGGSIGKIELANNGTLFLDEIGDMPFDMQVKLLRVLQEEKVIRIGGNKEIPVNMRVIAATNKNLKEEVKRGKFRDDLYYRLCVIPVVIPPLRDRKEDILELIDYFLVDKSKKLNKPFRKLDKELLEKLLSYSWPGNVRELENIIENIVNLDGKMSIELLNEEERMEYCKKDKCRKYLLYKRMNEFNLKKVEESTIKKALDYYNYNLTRAAKSLGISRNTLYLKIKKYNIDIENSV</sequence>
<dbReference type="InterPro" id="IPR058031">
    <property type="entry name" value="AAA_lid_NorR"/>
</dbReference>
<dbReference type="Pfam" id="PF00158">
    <property type="entry name" value="Sigma54_activat"/>
    <property type="match status" value="1"/>
</dbReference>
<accession>A0A343JCX6</accession>
<dbReference type="InterPro" id="IPR003593">
    <property type="entry name" value="AAA+_ATPase"/>
</dbReference>
<dbReference type="InterPro" id="IPR027417">
    <property type="entry name" value="P-loop_NTPase"/>
</dbReference>
<keyword evidence="4" id="KW-0238">DNA-binding</keyword>
<keyword evidence="2" id="KW-0067">ATP-binding</keyword>
<keyword evidence="3" id="KW-0805">Transcription regulation</keyword>
<evidence type="ECO:0000256" key="3">
    <source>
        <dbReference type="ARBA" id="ARBA00023015"/>
    </source>
</evidence>
<keyword evidence="5" id="KW-0804">Transcription</keyword>
<dbReference type="PROSITE" id="PS00676">
    <property type="entry name" value="SIGMA54_INTERACT_2"/>
    <property type="match status" value="1"/>
</dbReference>
<dbReference type="InterPro" id="IPR025943">
    <property type="entry name" value="Sigma_54_int_dom_ATP-bd_2"/>
</dbReference>
<evidence type="ECO:0000313" key="7">
    <source>
        <dbReference type="EMBL" id="ASW43384.1"/>
    </source>
</evidence>
<dbReference type="KEGG" id="cia:BEN51_07810"/>
<dbReference type="PANTHER" id="PTHR32071">
    <property type="entry name" value="TRANSCRIPTIONAL REGULATORY PROTEIN"/>
    <property type="match status" value="1"/>
</dbReference>
<dbReference type="Pfam" id="PF02954">
    <property type="entry name" value="HTH_8"/>
    <property type="match status" value="1"/>
</dbReference>
<dbReference type="Gene3D" id="3.40.50.300">
    <property type="entry name" value="P-loop containing nucleotide triphosphate hydrolases"/>
    <property type="match status" value="1"/>
</dbReference>
<keyword evidence="8" id="KW-1185">Reference proteome</keyword>
<organism evidence="7 8">
    <name type="scientific">Clostridium isatidis</name>
    <dbReference type="NCBI Taxonomy" id="182773"/>
    <lineage>
        <taxon>Bacteria</taxon>
        <taxon>Bacillati</taxon>
        <taxon>Bacillota</taxon>
        <taxon>Clostridia</taxon>
        <taxon>Eubacteriales</taxon>
        <taxon>Clostridiaceae</taxon>
        <taxon>Clostridium</taxon>
    </lineage>
</organism>
<dbReference type="PROSITE" id="PS00675">
    <property type="entry name" value="SIGMA54_INTERACT_1"/>
    <property type="match status" value="1"/>
</dbReference>
<protein>
    <recommendedName>
        <fullName evidence="6">Sigma-54 factor interaction domain-containing protein</fullName>
    </recommendedName>
</protein>
<evidence type="ECO:0000256" key="2">
    <source>
        <dbReference type="ARBA" id="ARBA00022840"/>
    </source>
</evidence>
<dbReference type="GO" id="GO:0043565">
    <property type="term" value="F:sequence-specific DNA binding"/>
    <property type="evidence" value="ECO:0007669"/>
    <property type="project" value="InterPro"/>
</dbReference>
<keyword evidence="1" id="KW-0547">Nucleotide-binding</keyword>
<dbReference type="GO" id="GO:0005524">
    <property type="term" value="F:ATP binding"/>
    <property type="evidence" value="ECO:0007669"/>
    <property type="project" value="UniProtKB-KW"/>
</dbReference>
<evidence type="ECO:0000259" key="6">
    <source>
        <dbReference type="PROSITE" id="PS50045"/>
    </source>
</evidence>
<dbReference type="OrthoDB" id="9803970at2"/>